<proteinExistence type="predicted"/>
<dbReference type="Proteomes" id="UP000236584">
    <property type="component" value="Chromosome"/>
</dbReference>
<feature type="transmembrane region" description="Helical" evidence="6">
    <location>
        <begin position="68"/>
        <end position="87"/>
    </location>
</feature>
<dbReference type="InterPro" id="IPR017039">
    <property type="entry name" value="Virul_fac_BrkB"/>
</dbReference>
<gene>
    <name evidence="7" type="ORF">C2R22_02015</name>
</gene>
<sequence length="169" mass="17842">MTLVWGSLRLLRGLDTAFAEIYDTATESSFVDGIVDGLVALVTIPVALVVVVLVTAAVSLVDFHRVPGGTAVLLLCGLVVVFLPLYYVFPDTDVSVREILPGVVVAAFGWMLLQQLFQVYVLLTGQSTGSAVGAVILFLTWLYFAGVVLLIGCVVNAINGGHYVPKSGG</sequence>
<evidence type="ECO:0000256" key="5">
    <source>
        <dbReference type="ARBA" id="ARBA00023136"/>
    </source>
</evidence>
<accession>A0A2I8VF84</accession>
<keyword evidence="2" id="KW-1003">Cell membrane</keyword>
<feature type="transmembrane region" description="Helical" evidence="6">
    <location>
        <begin position="135"/>
        <end position="158"/>
    </location>
</feature>
<evidence type="ECO:0000313" key="7">
    <source>
        <dbReference type="EMBL" id="AUV80586.1"/>
    </source>
</evidence>
<dbReference type="Pfam" id="PF03631">
    <property type="entry name" value="Virul_fac_BrkB"/>
    <property type="match status" value="1"/>
</dbReference>
<evidence type="ECO:0000256" key="4">
    <source>
        <dbReference type="ARBA" id="ARBA00022989"/>
    </source>
</evidence>
<dbReference type="AlphaFoldDB" id="A0A2I8VF84"/>
<keyword evidence="8" id="KW-1185">Reference proteome</keyword>
<feature type="transmembrane region" description="Helical" evidence="6">
    <location>
        <begin position="99"/>
        <end position="123"/>
    </location>
</feature>
<evidence type="ECO:0000256" key="3">
    <source>
        <dbReference type="ARBA" id="ARBA00022692"/>
    </source>
</evidence>
<evidence type="ECO:0000256" key="2">
    <source>
        <dbReference type="ARBA" id="ARBA00022475"/>
    </source>
</evidence>
<keyword evidence="4 6" id="KW-1133">Transmembrane helix</keyword>
<organism evidence="7 8">
    <name type="scientific">Salinigranum rubrum</name>
    <dbReference type="NCBI Taxonomy" id="755307"/>
    <lineage>
        <taxon>Archaea</taxon>
        <taxon>Methanobacteriati</taxon>
        <taxon>Methanobacteriota</taxon>
        <taxon>Stenosarchaea group</taxon>
        <taxon>Halobacteria</taxon>
        <taxon>Halobacteriales</taxon>
        <taxon>Haloferacaceae</taxon>
        <taxon>Salinigranum</taxon>
    </lineage>
</organism>
<dbReference type="OrthoDB" id="204872at2157"/>
<evidence type="ECO:0000313" key="8">
    <source>
        <dbReference type="Proteomes" id="UP000236584"/>
    </source>
</evidence>
<comment type="subcellular location">
    <subcellularLocation>
        <location evidence="1">Cell membrane</location>
        <topology evidence="1">Multi-pass membrane protein</topology>
    </subcellularLocation>
</comment>
<dbReference type="KEGG" id="srub:C2R22_02015"/>
<protein>
    <recommendedName>
        <fullName evidence="9">YihY/virulence factor BrkB family protein</fullName>
    </recommendedName>
</protein>
<evidence type="ECO:0000256" key="6">
    <source>
        <dbReference type="SAM" id="Phobius"/>
    </source>
</evidence>
<dbReference type="RefSeq" id="WP_103424101.1">
    <property type="nucleotide sequence ID" value="NZ_CP026309.1"/>
</dbReference>
<dbReference type="PANTHER" id="PTHR30213:SF0">
    <property type="entry name" value="UPF0761 MEMBRANE PROTEIN YIHY"/>
    <property type="match status" value="1"/>
</dbReference>
<dbReference type="EMBL" id="CP026309">
    <property type="protein sequence ID" value="AUV80586.1"/>
    <property type="molecule type" value="Genomic_DNA"/>
</dbReference>
<feature type="transmembrane region" description="Helical" evidence="6">
    <location>
        <begin position="38"/>
        <end position="61"/>
    </location>
</feature>
<dbReference type="PANTHER" id="PTHR30213">
    <property type="entry name" value="INNER MEMBRANE PROTEIN YHJD"/>
    <property type="match status" value="1"/>
</dbReference>
<evidence type="ECO:0000256" key="1">
    <source>
        <dbReference type="ARBA" id="ARBA00004651"/>
    </source>
</evidence>
<reference evidence="7 8" key="1">
    <citation type="submission" date="2018-01" db="EMBL/GenBank/DDBJ databases">
        <title>Complete genome sequence of Salinigranum rubrum GX10T, an extremely halophilic archaeon isolated from a marine solar saltern.</title>
        <authorList>
            <person name="Han S."/>
        </authorList>
    </citation>
    <scope>NUCLEOTIDE SEQUENCE [LARGE SCALE GENOMIC DNA]</scope>
    <source>
        <strain evidence="7 8">GX10</strain>
    </source>
</reference>
<name>A0A2I8VF84_9EURY</name>
<evidence type="ECO:0008006" key="9">
    <source>
        <dbReference type="Google" id="ProtNLM"/>
    </source>
</evidence>
<dbReference type="GO" id="GO:0005886">
    <property type="term" value="C:plasma membrane"/>
    <property type="evidence" value="ECO:0007669"/>
    <property type="project" value="UniProtKB-SubCell"/>
</dbReference>
<keyword evidence="3 6" id="KW-0812">Transmembrane</keyword>
<dbReference type="GeneID" id="35590826"/>
<keyword evidence="5 6" id="KW-0472">Membrane</keyword>